<organism evidence="1 2">
    <name type="scientific">Rhizoctonia solani AG-3 Rhs1AP</name>
    <dbReference type="NCBI Taxonomy" id="1086054"/>
    <lineage>
        <taxon>Eukaryota</taxon>
        <taxon>Fungi</taxon>
        <taxon>Dikarya</taxon>
        <taxon>Basidiomycota</taxon>
        <taxon>Agaricomycotina</taxon>
        <taxon>Agaricomycetes</taxon>
        <taxon>Cantharellales</taxon>
        <taxon>Ceratobasidiaceae</taxon>
        <taxon>Rhizoctonia</taxon>
    </lineage>
</organism>
<dbReference type="Proteomes" id="UP000030108">
    <property type="component" value="Unassembled WGS sequence"/>
</dbReference>
<comment type="caution">
    <text evidence="1">The sequence shown here is derived from an EMBL/GenBank/DDBJ whole genome shotgun (WGS) entry which is preliminary data.</text>
</comment>
<accession>X8JQZ5</accession>
<name>X8JQZ5_9AGAM</name>
<evidence type="ECO:0000313" key="2">
    <source>
        <dbReference type="Proteomes" id="UP000030108"/>
    </source>
</evidence>
<reference evidence="2" key="1">
    <citation type="journal article" date="2014" name="Genome Announc.">
        <title>Draft genome sequence of the plant-pathogenic soil fungus Rhizoctonia solani anastomosis group 3 strain Rhs1AP.</title>
        <authorList>
            <person name="Cubeta M.A."/>
            <person name="Thomas E."/>
            <person name="Dean R.A."/>
            <person name="Jabaji S."/>
            <person name="Neate S.M."/>
            <person name="Tavantzis S."/>
            <person name="Toda T."/>
            <person name="Vilgalys R."/>
            <person name="Bharathan N."/>
            <person name="Fedorova-Abrams N."/>
            <person name="Pakala S.B."/>
            <person name="Pakala S.M."/>
            <person name="Zafar N."/>
            <person name="Joardar V."/>
            <person name="Losada L."/>
            <person name="Nierman W.C."/>
        </authorList>
    </citation>
    <scope>NUCLEOTIDE SEQUENCE [LARGE SCALE GENOMIC DNA]</scope>
    <source>
        <strain evidence="2">AG-3</strain>
    </source>
</reference>
<keyword evidence="1" id="KW-0472">Membrane</keyword>
<sequence length="51" mass="5600">MLNITHSCSATLNLCHLVLLVLSLGSWGSRISTGFYFLRHHCSLLGASLRV</sequence>
<proteinExistence type="predicted"/>
<keyword evidence="1" id="KW-0812">Transmembrane</keyword>
<dbReference type="AlphaFoldDB" id="X8JQZ5"/>
<protein>
    <submittedName>
        <fullName evidence="1">Transmembrane protein, putative</fullName>
    </submittedName>
</protein>
<evidence type="ECO:0000313" key="1">
    <source>
        <dbReference type="EMBL" id="EUC66177.1"/>
    </source>
</evidence>
<dbReference type="EMBL" id="JATN01000309">
    <property type="protein sequence ID" value="EUC66177.1"/>
    <property type="molecule type" value="Genomic_DNA"/>
</dbReference>
<gene>
    <name evidence="1" type="ORF">RSOL_471140</name>
</gene>